<organism evidence="2 3">
    <name type="scientific">Halorubrum cibi</name>
    <dbReference type="NCBI Taxonomy" id="413815"/>
    <lineage>
        <taxon>Archaea</taxon>
        <taxon>Methanobacteriati</taxon>
        <taxon>Methanobacteriota</taxon>
        <taxon>Stenosarchaea group</taxon>
        <taxon>Halobacteria</taxon>
        <taxon>Halobacteriales</taxon>
        <taxon>Haloferacaceae</taxon>
        <taxon>Halorubrum</taxon>
    </lineage>
</organism>
<keyword evidence="3" id="KW-1185">Reference proteome</keyword>
<reference evidence="2 3" key="1">
    <citation type="submission" date="2017-05" db="EMBL/GenBank/DDBJ databases">
        <authorList>
            <person name="Varghese N."/>
            <person name="Submissions S."/>
        </authorList>
    </citation>
    <scope>NUCLEOTIDE SEQUENCE [LARGE SCALE GENOMIC DNA]</scope>
    <source>
        <strain evidence="2 3">DSM 19504</strain>
    </source>
</reference>
<accession>A0A521DNA4</accession>
<dbReference type="Pfam" id="PF20126">
    <property type="entry name" value="TumE"/>
    <property type="match status" value="1"/>
</dbReference>
<name>A0A521DNA4_9EURY</name>
<evidence type="ECO:0000256" key="1">
    <source>
        <dbReference type="SAM" id="MobiDB-lite"/>
    </source>
</evidence>
<evidence type="ECO:0000313" key="3">
    <source>
        <dbReference type="Proteomes" id="UP000319712"/>
    </source>
</evidence>
<sequence>MTDDERNQHRQSNEQSEVFGPIDAGALREIRDLFVEQEPLVHTASLDDPLNPQTLSIELSDGVGAASTAQIDVRWSLTGNYAAHYSDDRDRNFRFDCHPKPDAPRQHFHPPPDAPSRPVEPSCITVSAVSLVTRAILQRWRYAYTHDTFEELNDAENPP</sequence>
<gene>
    <name evidence="2" type="ORF">SAMN06264867_107173</name>
</gene>
<dbReference type="InterPro" id="IPR045397">
    <property type="entry name" value="TumE-like"/>
</dbReference>
<evidence type="ECO:0000313" key="2">
    <source>
        <dbReference type="EMBL" id="SMO73207.1"/>
    </source>
</evidence>
<feature type="compositionally biased region" description="Basic and acidic residues" evidence="1">
    <location>
        <begin position="90"/>
        <end position="105"/>
    </location>
</feature>
<feature type="region of interest" description="Disordered" evidence="1">
    <location>
        <begin position="90"/>
        <end position="120"/>
    </location>
</feature>
<dbReference type="Proteomes" id="UP000319712">
    <property type="component" value="Unassembled WGS sequence"/>
</dbReference>
<proteinExistence type="predicted"/>
<dbReference type="AlphaFoldDB" id="A0A521DNA4"/>
<dbReference type="EMBL" id="FXTD01000007">
    <property type="protein sequence ID" value="SMO73207.1"/>
    <property type="molecule type" value="Genomic_DNA"/>
</dbReference>
<protein>
    <submittedName>
        <fullName evidence="2">Uncharacterized protein</fullName>
    </submittedName>
</protein>
<dbReference type="RefSeq" id="WP_142986978.1">
    <property type="nucleotide sequence ID" value="NZ_FXTD01000007.1"/>
</dbReference>
<feature type="region of interest" description="Disordered" evidence="1">
    <location>
        <begin position="1"/>
        <end position="22"/>
    </location>
</feature>
<feature type="compositionally biased region" description="Basic and acidic residues" evidence="1">
    <location>
        <begin position="1"/>
        <end position="12"/>
    </location>
</feature>
<dbReference type="OrthoDB" id="259945at2157"/>